<accession>A0A0B7IB57</accession>
<protein>
    <submittedName>
        <fullName evidence="1">Tetanolysin O</fullName>
    </submittedName>
</protein>
<evidence type="ECO:0000313" key="1">
    <source>
        <dbReference type="EMBL" id="CEN49000.1"/>
    </source>
</evidence>
<organism evidence="1 2">
    <name type="scientific">Capnocytophaga canimorsus</name>
    <dbReference type="NCBI Taxonomy" id="28188"/>
    <lineage>
        <taxon>Bacteria</taxon>
        <taxon>Pseudomonadati</taxon>
        <taxon>Bacteroidota</taxon>
        <taxon>Flavobacteriia</taxon>
        <taxon>Flavobacteriales</taxon>
        <taxon>Flavobacteriaceae</taxon>
        <taxon>Capnocytophaga</taxon>
    </lineage>
</organism>
<dbReference type="Pfam" id="PF01289">
    <property type="entry name" value="Thiol_cytolysin"/>
    <property type="match status" value="1"/>
</dbReference>
<dbReference type="Gene3D" id="3.90.840.10">
    <property type="entry name" value="Thiol-activated cytolysin superfamily/Thiol-activated cytolysin, alpha-beta domain"/>
    <property type="match status" value="1"/>
</dbReference>
<dbReference type="SUPFAM" id="SSF56978">
    <property type="entry name" value="Perfringolysin"/>
    <property type="match status" value="1"/>
</dbReference>
<dbReference type="EMBL" id="CDOK01000097">
    <property type="protein sequence ID" value="CEN49000.1"/>
    <property type="molecule type" value="Genomic_DNA"/>
</dbReference>
<dbReference type="InterPro" id="IPR036363">
    <property type="entry name" value="Thiol_cytolysin_ab_sf"/>
</dbReference>
<dbReference type="Gene3D" id="3.40.30.40">
    <property type="entry name" value="Perfringolysin"/>
    <property type="match status" value="1"/>
</dbReference>
<dbReference type="Proteomes" id="UP000039370">
    <property type="component" value="Unassembled WGS sequence"/>
</dbReference>
<proteinExistence type="predicted"/>
<sequence length="309" mass="34413">MKVVRKSLLIDPIEIVDISNSDVIYPGCVLRGDSFMEGGLDPVAIIAPKDINISISLRGKGLAVKRTSLPSVSDIRQQMNDLITDEQIDHNTAPTHLTYYANEVQSFESFNGVFRAHARASALFGLIKGGFNYETSEFSYNNSKYVLIKVRQFFFNIAVDPKPYDQWGDMSKTNLGEYEPVYVSSVDYGRVAHLLIKTNESAEETHNKISGSIQAGIPIIASASGSVSDNEYYAQKFKSGEIQVMTLGGPLKHGSNIYDMNTFLKFLLVPNAEELIKSAVPIGYKIRTLRDNKEVQVRTYYIEKTSGIE</sequence>
<dbReference type="InterPro" id="IPR001869">
    <property type="entry name" value="Thiol_cytolysin"/>
</dbReference>
<dbReference type="InterPro" id="IPR036359">
    <property type="entry name" value="Thiol_cytolysin_sf"/>
</dbReference>
<name>A0A0B7IB57_9FLAO</name>
<evidence type="ECO:0000313" key="2">
    <source>
        <dbReference type="Proteomes" id="UP000039370"/>
    </source>
</evidence>
<reference evidence="2" key="1">
    <citation type="submission" date="2015-01" db="EMBL/GenBank/DDBJ databases">
        <authorList>
            <person name="MANFREDI Pablo"/>
        </authorList>
    </citation>
    <scope>NUCLEOTIDE SEQUENCE [LARGE SCALE GENOMIC DNA]</scope>
    <source>
        <strain evidence="2">Cc11</strain>
    </source>
</reference>
<gene>
    <name evidence="1" type="ORF">CCAN11_1860011</name>
</gene>
<dbReference type="AlphaFoldDB" id="A0A0B7IB57"/>
<dbReference type="GO" id="GO:0015485">
    <property type="term" value="F:cholesterol binding"/>
    <property type="evidence" value="ECO:0007669"/>
    <property type="project" value="InterPro"/>
</dbReference>